<keyword evidence="2" id="KW-1185">Reference proteome</keyword>
<protein>
    <submittedName>
        <fullName evidence="1">Excinuclease ABC subunit B</fullName>
    </submittedName>
</protein>
<evidence type="ECO:0000313" key="2">
    <source>
        <dbReference type="Proteomes" id="UP000240776"/>
    </source>
</evidence>
<evidence type="ECO:0000313" key="1">
    <source>
        <dbReference type="EMBL" id="ASD50214.1"/>
    </source>
</evidence>
<organism evidence="1 2">
    <name type="scientific">Shigella phage SSP1</name>
    <dbReference type="NCBI Taxonomy" id="1983588"/>
    <lineage>
        <taxon>Viruses</taxon>
        <taxon>Duplodnaviria</taxon>
        <taxon>Heunggongvirae</taxon>
        <taxon>Uroviricota</taxon>
        <taxon>Caudoviricetes</taxon>
        <taxon>Demerecviridae</taxon>
        <taxon>Markadamsvirinae</taxon>
        <taxon>Tequintavirus</taxon>
        <taxon>Tequintavirus SSP1</taxon>
    </lineage>
</organism>
<dbReference type="EMBL" id="KY963424">
    <property type="protein sequence ID" value="ASD50214.1"/>
    <property type="molecule type" value="Genomic_DNA"/>
</dbReference>
<sequence>MKALDNYLKAKYSPTEDQSAVTCEISRNNTVRLAQKGGGTSASIIWLSEEQAKDLYHKLDKLFNK</sequence>
<accession>A0A2K8GPU7</accession>
<name>A0A2K8GPU7_9CAUD</name>
<proteinExistence type="predicted"/>
<reference evidence="1 2" key="1">
    <citation type="submission" date="2017-04" db="EMBL/GenBank/DDBJ databases">
        <title>Complete genome sequence of Shigella bacteriophage SSP1.</title>
        <authorList>
            <person name="Kim M."/>
            <person name="Ryu S."/>
            <person name="Kim M."/>
        </authorList>
    </citation>
    <scope>NUCLEOTIDE SEQUENCE [LARGE SCALE GENOMIC DNA]</scope>
</reference>
<gene>
    <name evidence="1" type="ORF">SSP1_042</name>
</gene>
<dbReference type="Proteomes" id="UP000240776">
    <property type="component" value="Segment"/>
</dbReference>